<accession>A0A225E1B5</accession>
<evidence type="ECO:0000313" key="1">
    <source>
        <dbReference type="EMBL" id="OWK43279.1"/>
    </source>
</evidence>
<reference evidence="2" key="1">
    <citation type="submission" date="2017-06" db="EMBL/GenBank/DDBJ databases">
        <title>Genome analysis of Fimbriiglobus ruber SP5, the first member of the order Planctomycetales with confirmed chitinolytic capability.</title>
        <authorList>
            <person name="Ravin N.V."/>
            <person name="Rakitin A.L."/>
            <person name="Ivanova A.A."/>
            <person name="Beletsky A.V."/>
            <person name="Kulichevskaya I.S."/>
            <person name="Mardanov A.V."/>
            <person name="Dedysh S.N."/>
        </authorList>
    </citation>
    <scope>NUCLEOTIDE SEQUENCE [LARGE SCALE GENOMIC DNA]</scope>
    <source>
        <strain evidence="2">SP5</strain>
    </source>
</reference>
<keyword evidence="2" id="KW-1185">Reference proteome</keyword>
<dbReference type="AlphaFoldDB" id="A0A225E1B5"/>
<name>A0A225E1B5_9BACT</name>
<evidence type="ECO:0000313" key="2">
    <source>
        <dbReference type="Proteomes" id="UP000214646"/>
    </source>
</evidence>
<sequence length="40" mass="4609">MGTDFSGDIEINCMSANVLMIRSDFTTFAKRHLLDRKFVQ</sequence>
<organism evidence="1 2">
    <name type="scientific">Fimbriiglobus ruber</name>
    <dbReference type="NCBI Taxonomy" id="1908690"/>
    <lineage>
        <taxon>Bacteria</taxon>
        <taxon>Pseudomonadati</taxon>
        <taxon>Planctomycetota</taxon>
        <taxon>Planctomycetia</taxon>
        <taxon>Gemmatales</taxon>
        <taxon>Gemmataceae</taxon>
        <taxon>Fimbriiglobus</taxon>
    </lineage>
</organism>
<gene>
    <name evidence="1" type="ORF">FRUB_02878</name>
</gene>
<dbReference type="EMBL" id="NIDE01000004">
    <property type="protein sequence ID" value="OWK43279.1"/>
    <property type="molecule type" value="Genomic_DNA"/>
</dbReference>
<proteinExistence type="predicted"/>
<protein>
    <submittedName>
        <fullName evidence="1">Uncharacterized protein</fullName>
    </submittedName>
</protein>
<comment type="caution">
    <text evidence="1">The sequence shown here is derived from an EMBL/GenBank/DDBJ whole genome shotgun (WGS) entry which is preliminary data.</text>
</comment>
<dbReference type="Proteomes" id="UP000214646">
    <property type="component" value="Unassembled WGS sequence"/>
</dbReference>